<protein>
    <submittedName>
        <fullName evidence="2">Uncharacterized protein</fullName>
    </submittedName>
</protein>
<dbReference type="AlphaFoldDB" id="A0A9Q3KH99"/>
<feature type="region of interest" description="Disordered" evidence="1">
    <location>
        <begin position="107"/>
        <end position="155"/>
    </location>
</feature>
<feature type="compositionally biased region" description="Polar residues" evidence="1">
    <location>
        <begin position="230"/>
        <end position="242"/>
    </location>
</feature>
<evidence type="ECO:0000256" key="1">
    <source>
        <dbReference type="SAM" id="MobiDB-lite"/>
    </source>
</evidence>
<name>A0A9Q3KH99_9BASI</name>
<evidence type="ECO:0000313" key="3">
    <source>
        <dbReference type="Proteomes" id="UP000765509"/>
    </source>
</evidence>
<comment type="caution">
    <text evidence="2">The sequence shown here is derived from an EMBL/GenBank/DDBJ whole genome shotgun (WGS) entry which is preliminary data.</text>
</comment>
<evidence type="ECO:0000313" key="2">
    <source>
        <dbReference type="EMBL" id="MBW0579774.1"/>
    </source>
</evidence>
<organism evidence="2 3">
    <name type="scientific">Austropuccinia psidii MF-1</name>
    <dbReference type="NCBI Taxonomy" id="1389203"/>
    <lineage>
        <taxon>Eukaryota</taxon>
        <taxon>Fungi</taxon>
        <taxon>Dikarya</taxon>
        <taxon>Basidiomycota</taxon>
        <taxon>Pucciniomycotina</taxon>
        <taxon>Pucciniomycetes</taxon>
        <taxon>Pucciniales</taxon>
        <taxon>Sphaerophragmiaceae</taxon>
        <taxon>Austropuccinia</taxon>
    </lineage>
</organism>
<feature type="non-terminal residue" evidence="2">
    <location>
        <position position="253"/>
    </location>
</feature>
<reference evidence="2" key="1">
    <citation type="submission" date="2021-03" db="EMBL/GenBank/DDBJ databases">
        <title>Draft genome sequence of rust myrtle Austropuccinia psidii MF-1, a brazilian biotype.</title>
        <authorList>
            <person name="Quecine M.C."/>
            <person name="Pachon D.M.R."/>
            <person name="Bonatelli M.L."/>
            <person name="Correr F.H."/>
            <person name="Franceschini L.M."/>
            <person name="Leite T.F."/>
            <person name="Margarido G.R.A."/>
            <person name="Almeida C.A."/>
            <person name="Ferrarezi J.A."/>
            <person name="Labate C.A."/>
        </authorList>
    </citation>
    <scope>NUCLEOTIDE SEQUENCE</scope>
    <source>
        <strain evidence="2">MF-1</strain>
    </source>
</reference>
<sequence length="253" mass="27997">SSIRQSSSDSEESESSIEIQTSPAPRGLITKESFKGPEEVEAITPSNQTDLDQDIQVKNSKDKNVTPEERHKWRFPELPPVPKGRNRDIPFSVQELVYGGKAAGVGTSAKSLDRHNELLSSSEEVHGPRKDRRTSEGLETHFLQGTSPTDKSLVEKPKHVIRGPECHIVECDLQLSSINRIVTQRKKLAQRKYNSPVEAAQASTSAKQGQSNPKEQSEGKARVKVKGKTQVEQALPTESQNSQEREDSHGKCV</sequence>
<gene>
    <name evidence="2" type="ORF">O181_119489</name>
</gene>
<feature type="region of interest" description="Disordered" evidence="1">
    <location>
        <begin position="1"/>
        <end position="86"/>
    </location>
</feature>
<feature type="compositionally biased region" description="Basic and acidic residues" evidence="1">
    <location>
        <begin position="111"/>
        <end position="139"/>
    </location>
</feature>
<dbReference type="EMBL" id="AVOT02105895">
    <property type="protein sequence ID" value="MBW0579774.1"/>
    <property type="molecule type" value="Genomic_DNA"/>
</dbReference>
<feature type="region of interest" description="Disordered" evidence="1">
    <location>
        <begin position="188"/>
        <end position="253"/>
    </location>
</feature>
<feature type="compositionally biased region" description="Polar residues" evidence="1">
    <location>
        <begin position="201"/>
        <end position="214"/>
    </location>
</feature>
<dbReference type="Proteomes" id="UP000765509">
    <property type="component" value="Unassembled WGS sequence"/>
</dbReference>
<accession>A0A9Q3KH99</accession>
<proteinExistence type="predicted"/>
<feature type="compositionally biased region" description="Basic and acidic residues" evidence="1">
    <location>
        <begin position="243"/>
        <end position="253"/>
    </location>
</feature>
<feature type="compositionally biased region" description="Basic and acidic residues" evidence="1">
    <location>
        <begin position="59"/>
        <end position="75"/>
    </location>
</feature>
<keyword evidence="3" id="KW-1185">Reference proteome</keyword>